<keyword evidence="3" id="KW-1185">Reference proteome</keyword>
<sequence>MTDVRGRVLPELDRETIRPTVSTLFDRQLDTGWSPDGVLVVPDVHYPFHPSTGLVTNPDVVDAVVAELRDRTDAPVALGVTSTDDTGRQTAEWIGYSSVVERHDVDVVDLHDESATTQVAPAAHEPVRVDLPAPLADRAVVNVPTVRSDPELSLVAASANLALAGNETNPRSGMRAVPAAVDPVVTLVDGTYTHVGGTRASQFLLAGDHRAVDLVLREAVDSVEDLPYLDSEGVDTADRLTLGGIALDEITESLGGAPSRRDGDSEPGDVMQAGYRLYARLSGDLLPPQMLEDDA</sequence>
<name>A0A2I8VLI1_9EURY</name>
<feature type="domain" description="DUF362" evidence="1">
    <location>
        <begin position="38"/>
        <end position="149"/>
    </location>
</feature>
<reference evidence="2 3" key="1">
    <citation type="submission" date="2018-01" db="EMBL/GenBank/DDBJ databases">
        <title>Complete genome sequence of Salinigranum rubrum GX10T, an extremely halophilic archaeon isolated from a marine solar saltern.</title>
        <authorList>
            <person name="Han S."/>
        </authorList>
    </citation>
    <scope>NUCLEOTIDE SEQUENCE [LARGE SCALE GENOMIC DNA]</scope>
    <source>
        <strain evidence="2 3">GX10</strain>
    </source>
</reference>
<evidence type="ECO:0000313" key="2">
    <source>
        <dbReference type="EMBL" id="AUV82745.1"/>
    </source>
</evidence>
<dbReference type="Pfam" id="PF04015">
    <property type="entry name" value="DUF362"/>
    <property type="match status" value="1"/>
</dbReference>
<dbReference type="AlphaFoldDB" id="A0A2I8VLI1"/>
<gene>
    <name evidence="2" type="ORF">C2R22_14740</name>
</gene>
<protein>
    <recommendedName>
        <fullName evidence="1">DUF362 domain-containing protein</fullName>
    </recommendedName>
</protein>
<dbReference type="InterPro" id="IPR007160">
    <property type="entry name" value="DUF362"/>
</dbReference>
<dbReference type="EMBL" id="CP026309">
    <property type="protein sequence ID" value="AUV82745.1"/>
    <property type="molecule type" value="Genomic_DNA"/>
</dbReference>
<dbReference type="OrthoDB" id="346231at2157"/>
<dbReference type="GeneID" id="35593374"/>
<evidence type="ECO:0000259" key="1">
    <source>
        <dbReference type="Pfam" id="PF04015"/>
    </source>
</evidence>
<evidence type="ECO:0000313" key="3">
    <source>
        <dbReference type="Proteomes" id="UP000236584"/>
    </source>
</evidence>
<accession>A0A2I8VLI1</accession>
<organism evidence="2 3">
    <name type="scientific">Salinigranum rubrum</name>
    <dbReference type="NCBI Taxonomy" id="755307"/>
    <lineage>
        <taxon>Archaea</taxon>
        <taxon>Methanobacteriati</taxon>
        <taxon>Methanobacteriota</taxon>
        <taxon>Stenosarchaea group</taxon>
        <taxon>Halobacteria</taxon>
        <taxon>Halobacteriales</taxon>
        <taxon>Haloferacaceae</taxon>
        <taxon>Salinigranum</taxon>
    </lineage>
</organism>
<dbReference type="KEGG" id="srub:C2R22_14740"/>
<dbReference type="RefSeq" id="WP_103426434.1">
    <property type="nucleotide sequence ID" value="NZ_CP026309.1"/>
</dbReference>
<proteinExistence type="predicted"/>
<dbReference type="Proteomes" id="UP000236584">
    <property type="component" value="Chromosome"/>
</dbReference>